<organism evidence="6 7">
    <name type="scientific">Mucor plumbeus</name>
    <dbReference type="NCBI Taxonomy" id="97098"/>
    <lineage>
        <taxon>Eukaryota</taxon>
        <taxon>Fungi</taxon>
        <taxon>Fungi incertae sedis</taxon>
        <taxon>Mucoromycota</taxon>
        <taxon>Mucoromycotina</taxon>
        <taxon>Mucoromycetes</taxon>
        <taxon>Mucorales</taxon>
        <taxon>Mucorineae</taxon>
        <taxon>Mucoraceae</taxon>
        <taxon>Mucor</taxon>
    </lineage>
</organism>
<dbReference type="PANTHER" id="PTHR43327:SF10">
    <property type="entry name" value="STOMATIN-LIKE PROTEIN 2, MITOCHONDRIAL"/>
    <property type="match status" value="1"/>
</dbReference>
<dbReference type="InterPro" id="IPR036013">
    <property type="entry name" value="Band_7/SPFH_dom_sf"/>
</dbReference>
<dbReference type="InterPro" id="IPR001972">
    <property type="entry name" value="Stomatin_HflK_fam"/>
</dbReference>
<dbReference type="EMBL" id="JAEPRC010000288">
    <property type="protein sequence ID" value="KAG2201371.1"/>
    <property type="molecule type" value="Genomic_DNA"/>
</dbReference>
<comment type="caution">
    <text evidence="6">The sequence shown here is derived from an EMBL/GenBank/DDBJ whole genome shotgun (WGS) entry which is preliminary data.</text>
</comment>
<dbReference type="Proteomes" id="UP000650833">
    <property type="component" value="Unassembled WGS sequence"/>
</dbReference>
<comment type="similarity">
    <text evidence="2">Belongs to the band 7/mec-2 family.</text>
</comment>
<dbReference type="InterPro" id="IPR001107">
    <property type="entry name" value="Band_7"/>
</dbReference>
<dbReference type="FunFam" id="3.30.479.30:FF:000008">
    <property type="entry name" value="Stomatin-like protein 2, mitochondrial"/>
    <property type="match status" value="1"/>
</dbReference>
<dbReference type="AlphaFoldDB" id="A0A8H7QZ30"/>
<evidence type="ECO:0000313" key="6">
    <source>
        <dbReference type="EMBL" id="KAG2201371.1"/>
    </source>
</evidence>
<dbReference type="CDD" id="cd08829">
    <property type="entry name" value="SPFH_paraslipin"/>
    <property type="match status" value="1"/>
</dbReference>
<reference evidence="6" key="1">
    <citation type="submission" date="2020-12" db="EMBL/GenBank/DDBJ databases">
        <title>Metabolic potential, ecology and presence of endohyphal bacteria is reflected in genomic diversity of Mucoromycotina.</title>
        <authorList>
            <person name="Muszewska A."/>
            <person name="Okrasinska A."/>
            <person name="Steczkiewicz K."/>
            <person name="Drgas O."/>
            <person name="Orlowska M."/>
            <person name="Perlinska-Lenart U."/>
            <person name="Aleksandrzak-Piekarczyk T."/>
            <person name="Szatraj K."/>
            <person name="Zielenkiewicz U."/>
            <person name="Pilsyk S."/>
            <person name="Malc E."/>
            <person name="Mieczkowski P."/>
            <person name="Kruszewska J.S."/>
            <person name="Biernat P."/>
            <person name="Pawlowska J."/>
        </authorList>
    </citation>
    <scope>NUCLEOTIDE SEQUENCE</scope>
    <source>
        <strain evidence="6">CBS 226.32</strain>
    </source>
</reference>
<dbReference type="OrthoDB" id="434619at2759"/>
<dbReference type="Pfam" id="PF01145">
    <property type="entry name" value="Band_7"/>
    <property type="match status" value="1"/>
</dbReference>
<dbReference type="PANTHER" id="PTHR43327">
    <property type="entry name" value="STOMATIN-LIKE PROTEIN 2, MITOCHONDRIAL"/>
    <property type="match status" value="1"/>
</dbReference>
<evidence type="ECO:0000256" key="1">
    <source>
        <dbReference type="ARBA" id="ARBA00004173"/>
    </source>
</evidence>
<proteinExistence type="inferred from homology"/>
<feature type="region of interest" description="Disordered" evidence="4">
    <location>
        <begin position="360"/>
        <end position="397"/>
    </location>
</feature>
<dbReference type="InterPro" id="IPR032435">
    <property type="entry name" value="STML2-like_C"/>
</dbReference>
<evidence type="ECO:0000259" key="5">
    <source>
        <dbReference type="SMART" id="SM00244"/>
    </source>
</evidence>
<name>A0A8H7QZ30_9FUNG</name>
<protein>
    <recommendedName>
        <fullName evidence="5">Band 7 domain-containing protein</fullName>
    </recommendedName>
</protein>
<accession>A0A8H7QZ30</accession>
<evidence type="ECO:0000256" key="3">
    <source>
        <dbReference type="ARBA" id="ARBA00023128"/>
    </source>
</evidence>
<evidence type="ECO:0000313" key="7">
    <source>
        <dbReference type="Proteomes" id="UP000650833"/>
    </source>
</evidence>
<gene>
    <name evidence="6" type="ORF">INT46_005895</name>
</gene>
<sequence>MSSILRIRGLTYSRGIAQTAGKQAIRASPLMQRSIAFYGGYGYNNEYDNNYGGSQVGSNSSWGSGSERQSLPRNTIIKFVPQQEAWIVERMGKFDRMLEPGLNILIPFIDRIKYVKSLKETAIEVPSQSAITQDNVTLELDGVLYFRCVDPFKASYGVEDAEFAITQLAQTTMRAEIGQMTLDRTLAERAHLNSNIVDAINSAAEDWGIRCLRYEIRDIHPPSKVVESMHQQVSAERTKRAQILESEGGRQAAINVAEGRKQSTILASEAEKAERINMAAGEAEAILLRAKASAEGIERVARAIATNHGNDAVSMTVAEKYVDAFGKMAKEGTTMIVPASTNDAASMVTQALAIYNTINNKKSPVRPAPPTSPSDEPLDTDHNILSTLETDTLKDEK</sequence>
<keyword evidence="7" id="KW-1185">Reference proteome</keyword>
<dbReference type="GO" id="GO:0007005">
    <property type="term" value="P:mitochondrion organization"/>
    <property type="evidence" value="ECO:0007669"/>
    <property type="project" value="TreeGrafter"/>
</dbReference>
<dbReference type="SUPFAM" id="SSF117892">
    <property type="entry name" value="Band 7/SPFH domain"/>
    <property type="match status" value="1"/>
</dbReference>
<evidence type="ECO:0000256" key="4">
    <source>
        <dbReference type="SAM" id="MobiDB-lite"/>
    </source>
</evidence>
<dbReference type="PRINTS" id="PR00721">
    <property type="entry name" value="STOMATIN"/>
</dbReference>
<evidence type="ECO:0000256" key="2">
    <source>
        <dbReference type="ARBA" id="ARBA00008164"/>
    </source>
</evidence>
<dbReference type="Pfam" id="PF16200">
    <property type="entry name" value="Band_7_C"/>
    <property type="match status" value="1"/>
</dbReference>
<keyword evidence="3" id="KW-0496">Mitochondrion</keyword>
<dbReference type="GO" id="GO:0016020">
    <property type="term" value="C:membrane"/>
    <property type="evidence" value="ECO:0007669"/>
    <property type="project" value="InterPro"/>
</dbReference>
<dbReference type="GO" id="GO:0005739">
    <property type="term" value="C:mitochondrion"/>
    <property type="evidence" value="ECO:0007669"/>
    <property type="project" value="UniProtKB-SubCell"/>
</dbReference>
<comment type="subcellular location">
    <subcellularLocation>
        <location evidence="1">Mitochondrion</location>
    </subcellularLocation>
</comment>
<feature type="domain" description="Band 7" evidence="5">
    <location>
        <begin position="75"/>
        <end position="233"/>
    </location>
</feature>
<dbReference type="Gene3D" id="3.30.479.30">
    <property type="entry name" value="Band 7 domain"/>
    <property type="match status" value="1"/>
</dbReference>
<dbReference type="InterPro" id="IPR050710">
    <property type="entry name" value="Band7/mec-2_domain"/>
</dbReference>
<dbReference type="SMART" id="SM00244">
    <property type="entry name" value="PHB"/>
    <property type="match status" value="1"/>
</dbReference>